<sequence length="287" mass="31518">MKLNQEIIQLFDEYTHKPLTREVFLNRLTKLIGGTAALSTILPVLEGSYAASAQVAEDDSDLLISTAEFQSPNGIIKGYLAQPKQGKKRLGAVLVIHENRGLTPHIKDVTRRIAKEGFIALGIDGLSQFGGTPTNEDEGRTLIGKLDAKQNIENMLSGLSYLRSLKNSNQKTACIGFCWGGGVVNDLAAADPALTLGVPYYGRQIDATLVPKIKAKLMLHYAGLDERINGGIPAYENALKSNQIDYQLFIYEGAQHAFNNDSSPARYQKEPADLAWSRTISFFKKYL</sequence>
<dbReference type="PANTHER" id="PTHR46623">
    <property type="entry name" value="CARBOXYMETHYLENEBUTENOLIDASE-RELATED"/>
    <property type="match status" value="1"/>
</dbReference>
<name>A0ABW6D899_9BACT</name>
<reference evidence="2 3" key="1">
    <citation type="submission" date="2024-03" db="EMBL/GenBank/DDBJ databases">
        <title>Aquirufa genome sequencing.</title>
        <authorList>
            <person name="Pitt A."/>
            <person name="Hahn M.W."/>
        </authorList>
    </citation>
    <scope>NUCLEOTIDE SEQUENCE [LARGE SCALE GENOMIC DNA]</scope>
    <source>
        <strain evidence="2 3">OSTEICH-129V</strain>
    </source>
</reference>
<evidence type="ECO:0000259" key="1">
    <source>
        <dbReference type="Pfam" id="PF01738"/>
    </source>
</evidence>
<dbReference type="InterPro" id="IPR029058">
    <property type="entry name" value="AB_hydrolase_fold"/>
</dbReference>
<dbReference type="Proteomes" id="UP001598138">
    <property type="component" value="Unassembled WGS sequence"/>
</dbReference>
<accession>A0ABW6D899</accession>
<keyword evidence="3" id="KW-1185">Reference proteome</keyword>
<dbReference type="InterPro" id="IPR051049">
    <property type="entry name" value="Dienelactone_hydrolase-like"/>
</dbReference>
<dbReference type="Pfam" id="PF01738">
    <property type="entry name" value="DLH"/>
    <property type="match status" value="1"/>
</dbReference>
<comment type="caution">
    <text evidence="2">The sequence shown here is derived from an EMBL/GenBank/DDBJ whole genome shotgun (WGS) entry which is preliminary data.</text>
</comment>
<dbReference type="RefSeq" id="WP_377981784.1">
    <property type="nucleotide sequence ID" value="NZ_JBBKXZ010000001.1"/>
</dbReference>
<dbReference type="EC" id="3.1.-.-" evidence="2"/>
<keyword evidence="2" id="KW-0378">Hydrolase</keyword>
<protein>
    <submittedName>
        <fullName evidence="2">Dienelactone hydrolase family protein</fullName>
        <ecNumber evidence="2">3.1.-.-</ecNumber>
    </submittedName>
</protein>
<feature type="domain" description="Dienelactone hydrolase" evidence="1">
    <location>
        <begin position="76"/>
        <end position="287"/>
    </location>
</feature>
<dbReference type="EMBL" id="JBBKXZ010000001">
    <property type="protein sequence ID" value="MFD3393155.1"/>
    <property type="molecule type" value="Genomic_DNA"/>
</dbReference>
<dbReference type="Gene3D" id="3.40.50.1820">
    <property type="entry name" value="alpha/beta hydrolase"/>
    <property type="match status" value="1"/>
</dbReference>
<dbReference type="SUPFAM" id="SSF53474">
    <property type="entry name" value="alpha/beta-Hydrolases"/>
    <property type="match status" value="1"/>
</dbReference>
<organism evidence="2 3">
    <name type="scientific">Aquirufa avitistagni</name>
    <dbReference type="NCBI Taxonomy" id="3104728"/>
    <lineage>
        <taxon>Bacteria</taxon>
        <taxon>Pseudomonadati</taxon>
        <taxon>Bacteroidota</taxon>
        <taxon>Cytophagia</taxon>
        <taxon>Cytophagales</taxon>
        <taxon>Flectobacillaceae</taxon>
        <taxon>Aquirufa</taxon>
    </lineage>
</organism>
<evidence type="ECO:0000313" key="2">
    <source>
        <dbReference type="EMBL" id="MFD3393155.1"/>
    </source>
</evidence>
<evidence type="ECO:0000313" key="3">
    <source>
        <dbReference type="Proteomes" id="UP001598138"/>
    </source>
</evidence>
<dbReference type="GO" id="GO:0016787">
    <property type="term" value="F:hydrolase activity"/>
    <property type="evidence" value="ECO:0007669"/>
    <property type="project" value="UniProtKB-KW"/>
</dbReference>
<dbReference type="PANTHER" id="PTHR46623:SF6">
    <property type="entry name" value="ALPHA_BETA-HYDROLASES SUPERFAMILY PROTEIN"/>
    <property type="match status" value="1"/>
</dbReference>
<dbReference type="InterPro" id="IPR002925">
    <property type="entry name" value="Dienelactn_hydro"/>
</dbReference>
<gene>
    <name evidence="2" type="ORF">U0R10_00840</name>
</gene>
<proteinExistence type="predicted"/>